<feature type="signal peptide" evidence="2">
    <location>
        <begin position="1"/>
        <end position="30"/>
    </location>
</feature>
<evidence type="ECO:0000256" key="1">
    <source>
        <dbReference type="SAM" id="MobiDB-lite"/>
    </source>
</evidence>
<dbReference type="EMBL" id="CP059572">
    <property type="protein sequence ID" value="QXJ23082.1"/>
    <property type="molecule type" value="Genomic_DNA"/>
</dbReference>
<reference evidence="3" key="1">
    <citation type="submission" date="2020-07" db="EMBL/GenBank/DDBJ databases">
        <authorList>
            <person name="Tarantini F.S."/>
            <person name="Hong K.W."/>
            <person name="Chan K.G."/>
        </authorList>
    </citation>
    <scope>NUCLEOTIDE SEQUENCE</scope>
    <source>
        <strain evidence="3">32-07</strain>
    </source>
</reference>
<proteinExistence type="predicted"/>
<name>A0ABX8R056_9ACTN</name>
<dbReference type="Proteomes" id="UP001049518">
    <property type="component" value="Chromosome"/>
</dbReference>
<accession>A0ABX8R056</accession>
<feature type="chain" id="PRO_5046759546" evidence="2">
    <location>
        <begin position="31"/>
        <end position="218"/>
    </location>
</feature>
<organism evidence="3 4">
    <name type="scientific">Actinomadura graeca</name>
    <dbReference type="NCBI Taxonomy" id="2750812"/>
    <lineage>
        <taxon>Bacteria</taxon>
        <taxon>Bacillati</taxon>
        <taxon>Actinomycetota</taxon>
        <taxon>Actinomycetes</taxon>
        <taxon>Streptosporangiales</taxon>
        <taxon>Thermomonosporaceae</taxon>
        <taxon>Actinomadura</taxon>
    </lineage>
</organism>
<evidence type="ECO:0000256" key="2">
    <source>
        <dbReference type="SAM" id="SignalP"/>
    </source>
</evidence>
<gene>
    <name evidence="3" type="ORF">AGRA3207_004196</name>
</gene>
<evidence type="ECO:0000313" key="3">
    <source>
        <dbReference type="EMBL" id="QXJ23082.1"/>
    </source>
</evidence>
<evidence type="ECO:0000313" key="4">
    <source>
        <dbReference type="Proteomes" id="UP001049518"/>
    </source>
</evidence>
<feature type="region of interest" description="Disordered" evidence="1">
    <location>
        <begin position="38"/>
        <end position="62"/>
    </location>
</feature>
<protein>
    <submittedName>
        <fullName evidence="3">Uncharacterized protein</fullName>
    </submittedName>
</protein>
<dbReference type="RefSeq" id="WP_231328762.1">
    <property type="nucleotide sequence ID" value="NZ_CP059572.1"/>
</dbReference>
<keyword evidence="2" id="KW-0732">Signal</keyword>
<keyword evidence="4" id="KW-1185">Reference proteome</keyword>
<sequence length="218" mass="23107">MQIRSAHIWRKAAVAALVSGSLGVGPAAHAGTSAAVAPGGVASGRDHRAPAAAPPIKDCDPDGLTTGDQQIAHRLDGTLRPGGAMGTRITPYQVSCARVVVRTVKDLWRLERRAAVIAITTAIVESHVQNLDGGTGSSVGVFQQTDIWGPRETRLDVERSTDLFIDAMLRKFPGGAWKNKPIGEVCQAVQRSGFPQRYQPEVPDAEKIVTALGIYRAG</sequence>